<comment type="similarity">
    <text evidence="1">Belongs to the YciI family.</text>
</comment>
<evidence type="ECO:0000313" key="5">
    <source>
        <dbReference type="EMBL" id="ACU61888.1"/>
    </source>
</evidence>
<dbReference type="Proteomes" id="UP000002215">
    <property type="component" value="Chromosome"/>
</dbReference>
<dbReference type="AlphaFoldDB" id="A0A979G701"/>
<reference evidence="6" key="1">
    <citation type="submission" date="2009-08" db="EMBL/GenBank/DDBJ databases">
        <title>The complete genome of Chitinophaga pinensis DSM 2588.</title>
        <authorList>
            <consortium name="US DOE Joint Genome Institute (JGI-PGF)"/>
            <person name="Lucas S."/>
            <person name="Copeland A."/>
            <person name="Lapidus A."/>
            <person name="Glavina del Rio T."/>
            <person name="Dalin E."/>
            <person name="Tice H."/>
            <person name="Bruce D."/>
            <person name="Goodwin L."/>
            <person name="Pitluck S."/>
            <person name="Kyrpides N."/>
            <person name="Mavromatis K."/>
            <person name="Ivanova N."/>
            <person name="Mikhailova N."/>
            <person name="Sims D."/>
            <person name="Meinche L."/>
            <person name="Brettin T."/>
            <person name="Detter J.C."/>
            <person name="Han C."/>
            <person name="Larimer F."/>
            <person name="Land M."/>
            <person name="Hauser L."/>
            <person name="Markowitz V."/>
            <person name="Cheng J.-F."/>
            <person name="Hugenholtz P."/>
            <person name="Woyke T."/>
            <person name="Wu D."/>
            <person name="Spring S."/>
            <person name="Klenk H.-P."/>
            <person name="Eisen J.A."/>
        </authorList>
    </citation>
    <scope>NUCLEOTIDE SEQUENCE [LARGE SCALE GENOMIC DNA]</scope>
    <source>
        <strain evidence="6">ATCC 43595 / DSM 2588 / LMG 13176 / NBRC 15968 / NCIMB 11800 / UQM 2034</strain>
    </source>
</reference>
<feature type="chain" id="PRO_5036988851" evidence="2">
    <location>
        <begin position="19"/>
        <end position="286"/>
    </location>
</feature>
<dbReference type="EMBL" id="CP001699">
    <property type="protein sequence ID" value="ACU61888.1"/>
    <property type="molecule type" value="Genomic_DNA"/>
</dbReference>
<feature type="signal peptide" evidence="2">
    <location>
        <begin position="1"/>
        <end position="18"/>
    </location>
</feature>
<feature type="domain" description="YCII-related" evidence="3">
    <location>
        <begin position="187"/>
        <end position="259"/>
    </location>
</feature>
<dbReference type="InterPro" id="IPR011008">
    <property type="entry name" value="Dimeric_a/b-barrel"/>
</dbReference>
<evidence type="ECO:0000313" key="6">
    <source>
        <dbReference type="Proteomes" id="UP000002215"/>
    </source>
</evidence>
<keyword evidence="2" id="KW-0732">Signal</keyword>
<dbReference type="InterPro" id="IPR046232">
    <property type="entry name" value="DUF6265"/>
</dbReference>
<dbReference type="KEGG" id="cpi:Cpin_4444"/>
<dbReference type="Pfam" id="PF19780">
    <property type="entry name" value="DUF6265"/>
    <property type="match status" value="1"/>
</dbReference>
<evidence type="ECO:0000256" key="2">
    <source>
        <dbReference type="SAM" id="SignalP"/>
    </source>
</evidence>
<dbReference type="SUPFAM" id="SSF54909">
    <property type="entry name" value="Dimeric alpha+beta barrel"/>
    <property type="match status" value="1"/>
</dbReference>
<organism evidence="5 6">
    <name type="scientific">Chitinophaga pinensis (strain ATCC 43595 / DSM 2588 / LMG 13176 / NBRC 15968 / NCIMB 11800 / UQM 2034)</name>
    <dbReference type="NCBI Taxonomy" id="485918"/>
    <lineage>
        <taxon>Bacteria</taxon>
        <taxon>Pseudomonadati</taxon>
        <taxon>Bacteroidota</taxon>
        <taxon>Chitinophagia</taxon>
        <taxon>Chitinophagales</taxon>
        <taxon>Chitinophagaceae</taxon>
        <taxon>Chitinophaga</taxon>
    </lineage>
</organism>
<sequence length="286" mass="32173">MKYILTSLLLLLVHQTFSQSTFPSFLKGTWKQENTSLYEHWDSLNLQTLKGFSYILKEGNMKVSEYLDLTSKNNMLTYTATVVRQNSGKSVSFKQIKAGAELVFENPTHDFPKKLVYKRISDSEIQVEVSDGKGKGETFKMFKQGGEGVKDTTTANPQYDKALAEKLGSDDYGMKSYILAILKTGTNQTADKNELQELFRGHMNNINRLVEEGKLVVAGPLGKNDKTYRGIFILKDVGTIDAAKELLQTDPAVKAGVFELELYNWYGSAALPEYLPASDKIWKIKH</sequence>
<evidence type="ECO:0000259" key="4">
    <source>
        <dbReference type="Pfam" id="PF19780"/>
    </source>
</evidence>
<gene>
    <name evidence="5" type="ordered locus">Cpin_4444</name>
</gene>
<dbReference type="Pfam" id="PF03795">
    <property type="entry name" value="YCII"/>
    <property type="match status" value="1"/>
</dbReference>
<name>A0A979G701_CHIPD</name>
<dbReference type="RefSeq" id="WP_012792056.1">
    <property type="nucleotide sequence ID" value="NC_013132.1"/>
</dbReference>
<proteinExistence type="inferred from homology"/>
<evidence type="ECO:0000256" key="1">
    <source>
        <dbReference type="ARBA" id="ARBA00007689"/>
    </source>
</evidence>
<evidence type="ECO:0000259" key="3">
    <source>
        <dbReference type="Pfam" id="PF03795"/>
    </source>
</evidence>
<protein>
    <submittedName>
        <fullName evidence="5">YCII-related</fullName>
    </submittedName>
</protein>
<dbReference type="InterPro" id="IPR005545">
    <property type="entry name" value="YCII"/>
</dbReference>
<dbReference type="OrthoDB" id="8481699at2"/>
<reference evidence="5 6" key="2">
    <citation type="journal article" date="2010" name="Stand. Genomic Sci.">
        <title>Complete genome sequence of Chitinophaga pinensis type strain (UQM 2034).</title>
        <authorList>
            <person name="Glavina Del Rio T."/>
            <person name="Abt B."/>
            <person name="Spring S."/>
            <person name="Lapidus A."/>
            <person name="Nolan M."/>
            <person name="Tice H."/>
            <person name="Copeland A."/>
            <person name="Cheng J.F."/>
            <person name="Chen F."/>
            <person name="Bruce D."/>
            <person name="Goodwin L."/>
            <person name="Pitluck S."/>
            <person name="Ivanova N."/>
            <person name="Mavromatis K."/>
            <person name="Mikhailova N."/>
            <person name="Pati A."/>
            <person name="Chen A."/>
            <person name="Palaniappan K."/>
            <person name="Land M."/>
            <person name="Hauser L."/>
            <person name="Chang Y.J."/>
            <person name="Jeffries C.D."/>
            <person name="Chain P."/>
            <person name="Saunders E."/>
            <person name="Detter J.C."/>
            <person name="Brettin T."/>
            <person name="Rohde M."/>
            <person name="Goker M."/>
            <person name="Bristow J."/>
            <person name="Eisen J.A."/>
            <person name="Markowitz V."/>
            <person name="Hugenholtz P."/>
            <person name="Kyrpides N.C."/>
            <person name="Klenk H.P."/>
            <person name="Lucas S."/>
        </authorList>
    </citation>
    <scope>NUCLEOTIDE SEQUENCE [LARGE SCALE GENOMIC DNA]</scope>
    <source>
        <strain evidence="6">ATCC 43595 / DSM 2588 / LMG 13176 / NBRC 15968 / NCIMB 11800 / UQM 2034</strain>
    </source>
</reference>
<feature type="domain" description="DUF6265" evidence="4">
    <location>
        <begin position="24"/>
        <end position="130"/>
    </location>
</feature>
<dbReference type="Gene3D" id="3.30.70.1060">
    <property type="entry name" value="Dimeric alpha+beta barrel"/>
    <property type="match status" value="1"/>
</dbReference>
<accession>A0A979G701</accession>